<gene>
    <name evidence="1" type="ORF">AArcSt11_12190</name>
</gene>
<dbReference type="Gene3D" id="1.10.10.10">
    <property type="entry name" value="Winged helix-like DNA-binding domain superfamily/Winged helix DNA-binding domain"/>
    <property type="match status" value="1"/>
</dbReference>
<keyword evidence="2" id="KW-1185">Reference proteome</keyword>
<sequence>MYDIGDEKLDTLGTTADELAAIGQLLNQPRLAHIWYTLYVEGNIVEEGDNPFLGDGLSVPKLEEYLEVPQSTLYNDIEELVDIGAVEIASNSQSKGYRAGFLEAEGKIVDEMNEDDAIVNPPLIGLVGQAYVNDDVADFLDEYGHDAVWEGLTFYRAHLTGRMDHDFTELIPHIPDPQLETIVPSLRHILRQMSRDPLWGMDYSDVLNTSK</sequence>
<evidence type="ECO:0000313" key="1">
    <source>
        <dbReference type="EMBL" id="MCL9814411.1"/>
    </source>
</evidence>
<organism evidence="1 2">
    <name type="scientific">Natranaeroarchaeum aerophilus</name>
    <dbReference type="NCBI Taxonomy" id="2917711"/>
    <lineage>
        <taxon>Archaea</taxon>
        <taxon>Methanobacteriati</taxon>
        <taxon>Methanobacteriota</taxon>
        <taxon>Stenosarchaea group</taxon>
        <taxon>Halobacteria</taxon>
        <taxon>Halobacteriales</taxon>
        <taxon>Natronoarchaeaceae</taxon>
        <taxon>Natranaeroarchaeum</taxon>
    </lineage>
</organism>
<comment type="caution">
    <text evidence="1">The sequence shown here is derived from an EMBL/GenBank/DDBJ whole genome shotgun (WGS) entry which is preliminary data.</text>
</comment>
<dbReference type="EMBL" id="JAKRVY010000007">
    <property type="protein sequence ID" value="MCL9814411.1"/>
    <property type="molecule type" value="Genomic_DNA"/>
</dbReference>
<proteinExistence type="predicted"/>
<accession>A0AAE3FSI0</accession>
<dbReference type="Proteomes" id="UP001202674">
    <property type="component" value="Unassembled WGS sequence"/>
</dbReference>
<dbReference type="RefSeq" id="WP_250597423.1">
    <property type="nucleotide sequence ID" value="NZ_JAKRVY010000007.1"/>
</dbReference>
<name>A0AAE3FSI0_9EURY</name>
<protein>
    <submittedName>
        <fullName evidence="1">Uncharacterized protein</fullName>
    </submittedName>
</protein>
<dbReference type="AlphaFoldDB" id="A0AAE3FSI0"/>
<reference evidence="1 2" key="1">
    <citation type="journal article" date="2022" name="Syst. Appl. Microbiol.">
        <title>Natronocalculus amylovorans gen. nov., sp. nov., and Natranaeroarchaeum aerophilus sp. nov., dominant culturable amylolytic natronoarchaea from hypersaline soda lakes in southwestern Siberia.</title>
        <authorList>
            <person name="Sorokin D.Y."/>
            <person name="Elcheninov A.G."/>
            <person name="Khizhniak T.V."/>
            <person name="Koenen M."/>
            <person name="Bale N.J."/>
            <person name="Damste J.S.S."/>
            <person name="Kublanov I.V."/>
        </authorList>
    </citation>
    <scope>NUCLEOTIDE SEQUENCE [LARGE SCALE GENOMIC DNA]</scope>
    <source>
        <strain evidence="1 2">AArc-St1-1</strain>
    </source>
</reference>
<evidence type="ECO:0000313" key="2">
    <source>
        <dbReference type="Proteomes" id="UP001202674"/>
    </source>
</evidence>
<dbReference type="InterPro" id="IPR036388">
    <property type="entry name" value="WH-like_DNA-bd_sf"/>
</dbReference>